<dbReference type="Gene3D" id="3.10.20.30">
    <property type="match status" value="1"/>
</dbReference>
<dbReference type="GO" id="GO:0046872">
    <property type="term" value="F:metal ion binding"/>
    <property type="evidence" value="ECO:0007669"/>
    <property type="project" value="UniProtKB-KW"/>
</dbReference>
<dbReference type="PROSITE" id="PS51085">
    <property type="entry name" value="2FE2S_FER_2"/>
    <property type="match status" value="1"/>
</dbReference>
<evidence type="ECO:0000259" key="9">
    <source>
        <dbReference type="PROSITE" id="PS51085"/>
    </source>
</evidence>
<dbReference type="InterPro" id="IPR006058">
    <property type="entry name" value="2Fe2S_fd_BS"/>
</dbReference>
<keyword evidence="7" id="KW-0411">Iron-sulfur</keyword>
<keyword evidence="12" id="KW-1185">Reference proteome</keyword>
<dbReference type="GO" id="GO:0051537">
    <property type="term" value="F:2 iron, 2 sulfur cluster binding"/>
    <property type="evidence" value="ECO:0007669"/>
    <property type="project" value="UniProtKB-KW"/>
</dbReference>
<evidence type="ECO:0000256" key="5">
    <source>
        <dbReference type="ARBA" id="ARBA00023002"/>
    </source>
</evidence>
<dbReference type="InterPro" id="IPR017927">
    <property type="entry name" value="FAD-bd_FR_type"/>
</dbReference>
<keyword evidence="4" id="KW-0479">Metal-binding</keyword>
<dbReference type="InterPro" id="IPR039261">
    <property type="entry name" value="FNR_nucleotide-bd"/>
</dbReference>
<dbReference type="Gene3D" id="3.40.50.80">
    <property type="entry name" value="Nucleotide-binding domain of ferredoxin-NADP reductase (FNR) module"/>
    <property type="match status" value="1"/>
</dbReference>
<feature type="domain" description="FAD-binding FR-type" evidence="10">
    <location>
        <begin position="71"/>
        <end position="172"/>
    </location>
</feature>
<evidence type="ECO:0000256" key="7">
    <source>
        <dbReference type="ARBA" id="ARBA00023014"/>
    </source>
</evidence>
<reference evidence="11 12" key="1">
    <citation type="submission" date="2019-02" db="EMBL/GenBank/DDBJ databases">
        <title>Draft genome sequence of Amycolatopsis sp. 8-3EHSu isolated from roots of Suaeda maritima.</title>
        <authorList>
            <person name="Duangmal K."/>
            <person name="Chantavorakit T."/>
        </authorList>
    </citation>
    <scope>NUCLEOTIDE SEQUENCE [LARGE SCALE GENOMIC DNA]</scope>
    <source>
        <strain evidence="11 12">8-3EHSu</strain>
    </source>
</reference>
<dbReference type="PROSITE" id="PS00197">
    <property type="entry name" value="2FE2S_FER_1"/>
    <property type="match status" value="1"/>
</dbReference>
<feature type="transmembrane region" description="Helical" evidence="8">
    <location>
        <begin position="36"/>
        <end position="57"/>
    </location>
</feature>
<protein>
    <submittedName>
        <fullName evidence="11">Oxidoreductase</fullName>
    </submittedName>
</protein>
<dbReference type="Proteomes" id="UP000292003">
    <property type="component" value="Unassembled WGS sequence"/>
</dbReference>
<dbReference type="AlphaFoldDB" id="A0A4Q7JCX6"/>
<dbReference type="CDD" id="cd06185">
    <property type="entry name" value="PDR_like"/>
    <property type="match status" value="1"/>
</dbReference>
<dbReference type="Gene3D" id="2.40.30.10">
    <property type="entry name" value="Translation factors"/>
    <property type="match status" value="1"/>
</dbReference>
<keyword evidence="5" id="KW-0560">Oxidoreductase</keyword>
<accession>A0A4Q7JCX6</accession>
<evidence type="ECO:0000256" key="3">
    <source>
        <dbReference type="ARBA" id="ARBA00022714"/>
    </source>
</evidence>
<gene>
    <name evidence="11" type="ORF">EWH70_06835</name>
</gene>
<evidence type="ECO:0000256" key="8">
    <source>
        <dbReference type="SAM" id="Phobius"/>
    </source>
</evidence>
<comment type="caution">
    <text evidence="11">The sequence shown here is derived from an EMBL/GenBank/DDBJ whole genome shotgun (WGS) entry which is preliminary data.</text>
</comment>
<dbReference type="PANTHER" id="PTHR47354:SF1">
    <property type="entry name" value="CARNITINE MONOOXYGENASE REDUCTASE SUBUNIT"/>
    <property type="match status" value="1"/>
</dbReference>
<keyword evidence="6" id="KW-0408">Iron</keyword>
<evidence type="ECO:0000313" key="12">
    <source>
        <dbReference type="Proteomes" id="UP000292003"/>
    </source>
</evidence>
<name>A0A4Q7JCX6_9PSEU</name>
<proteinExistence type="predicted"/>
<dbReference type="InterPro" id="IPR036010">
    <property type="entry name" value="2Fe-2S_ferredoxin-like_sf"/>
</dbReference>
<dbReference type="SUPFAM" id="SSF54292">
    <property type="entry name" value="2Fe-2S ferredoxin-like"/>
    <property type="match status" value="1"/>
</dbReference>
<feature type="domain" description="2Fe-2S ferredoxin-type" evidence="9">
    <location>
        <begin position="295"/>
        <end position="380"/>
    </location>
</feature>
<keyword evidence="2" id="KW-0285">Flavoprotein</keyword>
<dbReference type="OrthoDB" id="3807506at2"/>
<dbReference type="InterPro" id="IPR050415">
    <property type="entry name" value="MRET"/>
</dbReference>
<evidence type="ECO:0000256" key="2">
    <source>
        <dbReference type="ARBA" id="ARBA00022630"/>
    </source>
</evidence>
<dbReference type="InterPro" id="IPR017938">
    <property type="entry name" value="Riboflavin_synthase-like_b-brl"/>
</dbReference>
<evidence type="ECO:0000259" key="10">
    <source>
        <dbReference type="PROSITE" id="PS51384"/>
    </source>
</evidence>
<dbReference type="SUPFAM" id="SSF52343">
    <property type="entry name" value="Ferredoxin reductase-like, C-terminal NADP-linked domain"/>
    <property type="match status" value="1"/>
</dbReference>
<keyword evidence="8" id="KW-1133">Transmembrane helix</keyword>
<dbReference type="EMBL" id="SFCC01000003">
    <property type="protein sequence ID" value="RZQ64906.1"/>
    <property type="molecule type" value="Genomic_DNA"/>
</dbReference>
<evidence type="ECO:0000256" key="4">
    <source>
        <dbReference type="ARBA" id="ARBA00022723"/>
    </source>
</evidence>
<dbReference type="CDD" id="cd00207">
    <property type="entry name" value="fer2"/>
    <property type="match status" value="1"/>
</dbReference>
<dbReference type="PRINTS" id="PR00409">
    <property type="entry name" value="PHDIOXRDTASE"/>
</dbReference>
<dbReference type="SUPFAM" id="SSF63380">
    <property type="entry name" value="Riboflavin synthase domain-like"/>
    <property type="match status" value="1"/>
</dbReference>
<sequence length="380" mass="40418">MAFGFLHDALEDAGEQAARLVATGGTAAQLTGTADVVFWGFGSSVLSLVGALLLSLYKPGGRTPRGRRKRQPGLRVRVADVRTVADGTVALTLRATGGQALPRWAPGAHVDLVLPSGRVRQYSLYGDPADAGCYRVAVLREPDGRGGSAEIHRLRPGAEIGIRGPRNNFPLVQAPAYLFLAGGIGITPFLPMIHELNRAGADWRLIYRGKSLSTMPFTDALARQYPGRVTLLPADTHARPDLAAVLRGCPDGVAVYCCGPESLLRAVEEHCPAGTLHTERFAASGRADAGPSTAFDAELRQSGVTVHVPADRTLLAAIQDVDPTVDLSCEDGICGSCVTRVLAGTPDHRDDVLQAHERDRTDVIYPCVSRVRGDRIVLDA</sequence>
<evidence type="ECO:0000313" key="11">
    <source>
        <dbReference type="EMBL" id="RZQ64906.1"/>
    </source>
</evidence>
<dbReference type="PANTHER" id="PTHR47354">
    <property type="entry name" value="NADH OXIDOREDUCTASE HCR"/>
    <property type="match status" value="1"/>
</dbReference>
<comment type="cofactor">
    <cofactor evidence="1">
        <name>FAD</name>
        <dbReference type="ChEBI" id="CHEBI:57692"/>
    </cofactor>
</comment>
<dbReference type="InterPro" id="IPR001041">
    <property type="entry name" value="2Fe-2S_ferredoxin-type"/>
</dbReference>
<dbReference type="InterPro" id="IPR012675">
    <property type="entry name" value="Beta-grasp_dom_sf"/>
</dbReference>
<evidence type="ECO:0000256" key="6">
    <source>
        <dbReference type="ARBA" id="ARBA00023004"/>
    </source>
</evidence>
<dbReference type="Pfam" id="PF00111">
    <property type="entry name" value="Fer2"/>
    <property type="match status" value="1"/>
</dbReference>
<evidence type="ECO:0000256" key="1">
    <source>
        <dbReference type="ARBA" id="ARBA00001974"/>
    </source>
</evidence>
<keyword evidence="8" id="KW-0812">Transmembrane</keyword>
<dbReference type="GO" id="GO:0016491">
    <property type="term" value="F:oxidoreductase activity"/>
    <property type="evidence" value="ECO:0007669"/>
    <property type="project" value="UniProtKB-KW"/>
</dbReference>
<keyword evidence="3" id="KW-0001">2Fe-2S</keyword>
<dbReference type="PROSITE" id="PS51384">
    <property type="entry name" value="FAD_FR"/>
    <property type="match status" value="1"/>
</dbReference>
<keyword evidence="8" id="KW-0472">Membrane</keyword>
<organism evidence="11 12">
    <name type="scientific">Amycolatopsis suaedae</name>
    <dbReference type="NCBI Taxonomy" id="2510978"/>
    <lineage>
        <taxon>Bacteria</taxon>
        <taxon>Bacillati</taxon>
        <taxon>Actinomycetota</taxon>
        <taxon>Actinomycetes</taxon>
        <taxon>Pseudonocardiales</taxon>
        <taxon>Pseudonocardiaceae</taxon>
        <taxon>Amycolatopsis</taxon>
    </lineage>
</organism>